<dbReference type="Proteomes" id="UP000031668">
    <property type="component" value="Unassembled WGS sequence"/>
</dbReference>
<name>A0A0C2M826_THEKT</name>
<gene>
    <name evidence="1" type="ORF">RF11_01870</name>
</gene>
<evidence type="ECO:0000313" key="2">
    <source>
        <dbReference type="Proteomes" id="UP000031668"/>
    </source>
</evidence>
<dbReference type="AlphaFoldDB" id="A0A0C2M826"/>
<accession>A0A0C2M826</accession>
<keyword evidence="2" id="KW-1185">Reference proteome</keyword>
<protein>
    <submittedName>
        <fullName evidence="1">Uncharacterized protein</fullName>
    </submittedName>
</protein>
<organism evidence="1 2">
    <name type="scientific">Thelohanellus kitauei</name>
    <name type="common">Myxosporean</name>
    <dbReference type="NCBI Taxonomy" id="669202"/>
    <lineage>
        <taxon>Eukaryota</taxon>
        <taxon>Metazoa</taxon>
        <taxon>Cnidaria</taxon>
        <taxon>Myxozoa</taxon>
        <taxon>Myxosporea</taxon>
        <taxon>Bivalvulida</taxon>
        <taxon>Platysporina</taxon>
        <taxon>Myxobolidae</taxon>
        <taxon>Thelohanellus</taxon>
    </lineage>
</organism>
<sequence>MRKIRTDVLGDSNSPKMTAVPASYFERLQIARAMKLHTKADKLLFPTAMHIVRVMIGEEYVNKLNDITQEYSWHICRFSTLDNREMKSSTLPIFSSQLDESTY</sequence>
<proteinExistence type="predicted"/>
<comment type="caution">
    <text evidence="1">The sequence shown here is derived from an EMBL/GenBank/DDBJ whole genome shotgun (WGS) entry which is preliminary data.</text>
</comment>
<dbReference type="OrthoDB" id="1101576at2759"/>
<dbReference type="EMBL" id="JWZT01004773">
    <property type="protein sequence ID" value="KII63120.1"/>
    <property type="molecule type" value="Genomic_DNA"/>
</dbReference>
<evidence type="ECO:0000313" key="1">
    <source>
        <dbReference type="EMBL" id="KII63120.1"/>
    </source>
</evidence>
<reference evidence="1 2" key="1">
    <citation type="journal article" date="2014" name="Genome Biol. Evol.">
        <title>The genome of the myxosporean Thelohanellus kitauei shows adaptations to nutrient acquisition within its fish host.</title>
        <authorList>
            <person name="Yang Y."/>
            <person name="Xiong J."/>
            <person name="Zhou Z."/>
            <person name="Huo F."/>
            <person name="Miao W."/>
            <person name="Ran C."/>
            <person name="Liu Y."/>
            <person name="Zhang J."/>
            <person name="Feng J."/>
            <person name="Wang M."/>
            <person name="Wang M."/>
            <person name="Wang L."/>
            <person name="Yao B."/>
        </authorList>
    </citation>
    <scope>NUCLEOTIDE SEQUENCE [LARGE SCALE GENOMIC DNA]</scope>
    <source>
        <strain evidence="1">Wuqing</strain>
    </source>
</reference>